<feature type="transmembrane region" description="Helical" evidence="2">
    <location>
        <begin position="109"/>
        <end position="126"/>
    </location>
</feature>
<feature type="transmembrane region" description="Helical" evidence="2">
    <location>
        <begin position="40"/>
        <end position="61"/>
    </location>
</feature>
<feature type="transmembrane region" description="Helical" evidence="2">
    <location>
        <begin position="254"/>
        <end position="274"/>
    </location>
</feature>
<evidence type="ECO:0000259" key="3">
    <source>
        <dbReference type="Pfam" id="PF04892"/>
    </source>
</evidence>
<feature type="transmembrane region" description="Helical" evidence="2">
    <location>
        <begin position="315"/>
        <end position="338"/>
    </location>
</feature>
<accession>A0ABN1DYX2</accession>
<feature type="transmembrane region" description="Helical" evidence="2">
    <location>
        <begin position="138"/>
        <end position="160"/>
    </location>
</feature>
<keyword evidence="5" id="KW-1185">Reference proteome</keyword>
<feature type="region of interest" description="Disordered" evidence="1">
    <location>
        <begin position="365"/>
        <end position="387"/>
    </location>
</feature>
<keyword evidence="2" id="KW-0472">Membrane</keyword>
<evidence type="ECO:0000256" key="1">
    <source>
        <dbReference type="SAM" id="MobiDB-lite"/>
    </source>
</evidence>
<name>A0ABN1DYX2_SACER</name>
<keyword evidence="2" id="KW-1133">Transmembrane helix</keyword>
<comment type="caution">
    <text evidence="4">The sequence shown here is derived from an EMBL/GenBank/DDBJ whole genome shotgun (WGS) entry which is preliminary data.</text>
</comment>
<dbReference type="PANTHER" id="PTHR36834:SF1">
    <property type="entry name" value="INTEGRAL MEMBRANE PROTEIN"/>
    <property type="match status" value="1"/>
</dbReference>
<dbReference type="InterPro" id="IPR006976">
    <property type="entry name" value="VanZ-like"/>
</dbReference>
<feature type="domain" description="VanZ-like" evidence="3">
    <location>
        <begin position="49"/>
        <end position="186"/>
    </location>
</feature>
<dbReference type="PANTHER" id="PTHR36834">
    <property type="entry name" value="MEMBRANE PROTEIN-RELATED"/>
    <property type="match status" value="1"/>
</dbReference>
<feature type="transmembrane region" description="Helical" evidence="2">
    <location>
        <begin position="6"/>
        <end position="28"/>
    </location>
</feature>
<dbReference type="Pfam" id="PF04892">
    <property type="entry name" value="VanZ"/>
    <property type="match status" value="1"/>
</dbReference>
<evidence type="ECO:0000313" key="5">
    <source>
        <dbReference type="Proteomes" id="UP001500729"/>
    </source>
</evidence>
<reference evidence="4 5" key="1">
    <citation type="journal article" date="2019" name="Int. J. Syst. Evol. Microbiol.">
        <title>The Global Catalogue of Microorganisms (GCM) 10K type strain sequencing project: providing services to taxonomists for standard genome sequencing and annotation.</title>
        <authorList>
            <consortium name="The Broad Institute Genomics Platform"/>
            <consortium name="The Broad Institute Genome Sequencing Center for Infectious Disease"/>
            <person name="Wu L."/>
            <person name="Ma J."/>
        </authorList>
    </citation>
    <scope>NUCLEOTIDE SEQUENCE [LARGE SCALE GENOMIC DNA]</scope>
    <source>
        <strain evidence="4 5">JCM 10303</strain>
    </source>
</reference>
<dbReference type="EMBL" id="BAAAGS010000067">
    <property type="protein sequence ID" value="GAA0555634.1"/>
    <property type="molecule type" value="Genomic_DNA"/>
</dbReference>
<evidence type="ECO:0000256" key="2">
    <source>
        <dbReference type="SAM" id="Phobius"/>
    </source>
</evidence>
<dbReference type="Proteomes" id="UP001500729">
    <property type="component" value="Unassembled WGS sequence"/>
</dbReference>
<keyword evidence="2" id="KW-0812">Transmembrane</keyword>
<proteinExistence type="predicted"/>
<feature type="transmembrane region" description="Helical" evidence="2">
    <location>
        <begin position="172"/>
        <end position="192"/>
    </location>
</feature>
<dbReference type="RefSeq" id="WP_009949396.1">
    <property type="nucleotide sequence ID" value="NZ_BAAAGS010000067.1"/>
</dbReference>
<evidence type="ECO:0000313" key="4">
    <source>
        <dbReference type="EMBL" id="GAA0555634.1"/>
    </source>
</evidence>
<dbReference type="InterPro" id="IPR053150">
    <property type="entry name" value="Teicoplanin_resist-assoc"/>
</dbReference>
<sequence length="387" mass="41440">MGSRVAPAVLAMAFAVVLAVAFFVPFVVREYRRHGELGAGAAFLRFAALLYVLALACYVLSPFPPLIERSCEIFGRLRPQWRPLAGFDGVRWPASWQEAADLLVTNGSVQQFALNVVLFVPLGVLLRRSFRLGMLRVGVLGFAVSPAIELTQLTGVWGLYPCPYRMFDVDDLIANTAGALAGRIAAPAVLLVPGRVGRVPRDFPRPVSRFRRLTGMSCDLLLLWWTGGAARHVVGFAQDHGVLGHLPWLEPTALWTGPLLLLLLALAGGGSTLGQRAVLLRSARPAGVRLPVAAVACRWLVDVGGLGLAQGALHAAGFAALWLPLTLIWAAVHGWGVLSTPDHRGLSGRLAGLCVVDARIRPRTVQSEPREAHRGAQVHASSGKPCG</sequence>
<gene>
    <name evidence="4" type="ORF">GCM10009533_61850</name>
</gene>
<protein>
    <recommendedName>
        <fullName evidence="3">VanZ-like domain-containing protein</fullName>
    </recommendedName>
</protein>
<organism evidence="4 5">
    <name type="scientific">Saccharopolyspora erythraea</name>
    <name type="common">Streptomyces erythraeus</name>
    <dbReference type="NCBI Taxonomy" id="1836"/>
    <lineage>
        <taxon>Bacteria</taxon>
        <taxon>Bacillati</taxon>
        <taxon>Actinomycetota</taxon>
        <taxon>Actinomycetes</taxon>
        <taxon>Pseudonocardiales</taxon>
        <taxon>Pseudonocardiaceae</taxon>
        <taxon>Saccharopolyspora</taxon>
    </lineage>
</organism>
<feature type="transmembrane region" description="Helical" evidence="2">
    <location>
        <begin position="213"/>
        <end position="234"/>
    </location>
</feature>